<dbReference type="RefSeq" id="WP_078686949.1">
    <property type="nucleotide sequence ID" value="NZ_FNWT01000002.1"/>
</dbReference>
<keyword evidence="3" id="KW-1185">Reference proteome</keyword>
<reference evidence="2 3" key="1">
    <citation type="submission" date="2016-10" db="EMBL/GenBank/DDBJ databases">
        <authorList>
            <person name="Varghese N."/>
            <person name="Submissions S."/>
        </authorList>
    </citation>
    <scope>NUCLEOTIDE SEQUENCE [LARGE SCALE GENOMIC DNA]</scope>
    <source>
        <strain evidence="2 3">WCP15</strain>
    </source>
</reference>
<organism evidence="2 3">
    <name type="scientific">Parafannyhessea umbonata</name>
    <dbReference type="NCBI Taxonomy" id="604330"/>
    <lineage>
        <taxon>Bacteria</taxon>
        <taxon>Bacillati</taxon>
        <taxon>Actinomycetota</taxon>
        <taxon>Coriobacteriia</taxon>
        <taxon>Coriobacteriales</taxon>
        <taxon>Atopobiaceae</taxon>
        <taxon>Parafannyhessea</taxon>
    </lineage>
</organism>
<dbReference type="Proteomes" id="UP000199135">
    <property type="component" value="Unassembled WGS sequence"/>
</dbReference>
<evidence type="ECO:0000313" key="3">
    <source>
        <dbReference type="Proteomes" id="UP000199135"/>
    </source>
</evidence>
<evidence type="ECO:0000313" key="2">
    <source>
        <dbReference type="EMBL" id="SEH42057.1"/>
    </source>
</evidence>
<dbReference type="EMBL" id="FNWT01000002">
    <property type="protein sequence ID" value="SEH42057.1"/>
    <property type="molecule type" value="Genomic_DNA"/>
</dbReference>
<feature type="compositionally biased region" description="Basic and acidic residues" evidence="1">
    <location>
        <begin position="1"/>
        <end position="14"/>
    </location>
</feature>
<feature type="compositionally biased region" description="Low complexity" evidence="1">
    <location>
        <begin position="15"/>
        <end position="24"/>
    </location>
</feature>
<protein>
    <submittedName>
        <fullName evidence="2">Uncharacterized protein</fullName>
    </submittedName>
</protein>
<feature type="compositionally biased region" description="Basic and acidic residues" evidence="1">
    <location>
        <begin position="57"/>
        <end position="68"/>
    </location>
</feature>
<name>A0A1H6I1W5_9ACTN</name>
<proteinExistence type="predicted"/>
<feature type="region of interest" description="Disordered" evidence="1">
    <location>
        <begin position="46"/>
        <end position="83"/>
    </location>
</feature>
<gene>
    <name evidence="2" type="ORF">SAMN05216447_10260</name>
</gene>
<accession>A0A1H6I1W5</accession>
<feature type="region of interest" description="Disordered" evidence="1">
    <location>
        <begin position="1"/>
        <end position="24"/>
    </location>
</feature>
<comment type="caution">
    <text evidence="2">The sequence shown here is derived from an EMBL/GenBank/DDBJ whole genome shotgun (WGS) entry which is preliminary data.</text>
</comment>
<evidence type="ECO:0000256" key="1">
    <source>
        <dbReference type="SAM" id="MobiDB-lite"/>
    </source>
</evidence>
<sequence>MAERSGTEEPRAKAPAETPAQAAGEAGLRLGGAVAAGALVAAAATGAPVMPVEANADELRRRETKVQRAEGSTLGEHESAREAAASVLRAQDELSLAAHAILAQEGVLQGIAGQADPELESARRERVIATAALHVPVEGDEEHAPEGQRFWNSVGRLAAASADYTMLGGYSEQRDSSE</sequence>